<feature type="coiled-coil region" evidence="1">
    <location>
        <begin position="475"/>
        <end position="502"/>
    </location>
</feature>
<organism evidence="2">
    <name type="scientific">marine sediment metagenome</name>
    <dbReference type="NCBI Taxonomy" id="412755"/>
    <lineage>
        <taxon>unclassified sequences</taxon>
        <taxon>metagenomes</taxon>
        <taxon>ecological metagenomes</taxon>
    </lineage>
</organism>
<comment type="caution">
    <text evidence="2">The sequence shown here is derived from an EMBL/GenBank/DDBJ whole genome shotgun (WGS) entry which is preliminary data.</text>
</comment>
<dbReference type="AlphaFoldDB" id="A0A0F9L048"/>
<gene>
    <name evidence="2" type="ORF">LCGC14_1637540</name>
</gene>
<proteinExistence type="predicted"/>
<dbReference type="InterPro" id="IPR036465">
    <property type="entry name" value="vWFA_dom_sf"/>
</dbReference>
<dbReference type="EMBL" id="LAZR01013594">
    <property type="protein sequence ID" value="KKM21230.1"/>
    <property type="molecule type" value="Genomic_DNA"/>
</dbReference>
<evidence type="ECO:0000313" key="2">
    <source>
        <dbReference type="EMBL" id="KKM21230.1"/>
    </source>
</evidence>
<protein>
    <recommendedName>
        <fullName evidence="3">TROVE domain-containing protein</fullName>
    </recommendedName>
</protein>
<evidence type="ECO:0008006" key="3">
    <source>
        <dbReference type="Google" id="ProtNLM"/>
    </source>
</evidence>
<dbReference type="SUPFAM" id="SSF53300">
    <property type="entry name" value="vWA-like"/>
    <property type="match status" value="1"/>
</dbReference>
<reference evidence="2" key="1">
    <citation type="journal article" date="2015" name="Nature">
        <title>Complex archaea that bridge the gap between prokaryotes and eukaryotes.</title>
        <authorList>
            <person name="Spang A."/>
            <person name="Saw J.H."/>
            <person name="Jorgensen S.L."/>
            <person name="Zaremba-Niedzwiedzka K."/>
            <person name="Martijn J."/>
            <person name="Lind A.E."/>
            <person name="van Eijk R."/>
            <person name="Schleper C."/>
            <person name="Guy L."/>
            <person name="Ettema T.J."/>
        </authorList>
    </citation>
    <scope>NUCLEOTIDE SEQUENCE</scope>
</reference>
<sequence length="518" mass="59776">MDIKNLFLSDSTLTDHYTCQEQQRQEYIANLSLLTLKYHTPLSLIKQARILAAALMRNDTELCKFLLNHYKYDLPTVLKTCQILDSRRLVNQLERKTPRIKSKRKLSAHNSIISNLKSLNEGLEVSLTKSKSKVIITEWINKLSAADLEMLALQYPKGQWRKLTDLLHTRNDDFQLEWFNKYVWDKPVPDNCVVSKFAQVTEENIVALVREYKPNYSYLRSQCRKLVNDDVLAIVTAYTPMDQIFHHWEAFQNQQEQVLKRLTTEGADMPYGALMKHLQNLDTELPVAKELTRIAGIRLEEYDIDIQHPVVVLGDASSSMDVAIRTSSIITSVLCSLFDAKLHLFRTVDEPIENPPRTVQDVVKMGRELRADGCTAPGASLKPFLDTKEIVKTFIIVTDEIENTSASGAWLGNSEEWFAPLFRKYREEVYPAKLVFVSFLPDRRDGQMVTALKNLIPDIEKDLTQFILDLGNPDLRKLDDLLNKLTLETDTYQQELAEQLKKDWHWINKQDSSRCNIQ</sequence>
<evidence type="ECO:0000256" key="1">
    <source>
        <dbReference type="SAM" id="Coils"/>
    </source>
</evidence>
<name>A0A0F9L048_9ZZZZ</name>
<keyword evidence="1" id="KW-0175">Coiled coil</keyword>
<accession>A0A0F9L048</accession>